<sequence>MASTSSSYDSAWPIPIPFSISSDTRSKAGGVPINTNSSYWARFAGFVPDPTANLISEFERLSIHQGWSRKTKASRRRFAEACEAEFDHHFVVGASKLQTWQALCVEVGVGPVPASITQCKKALNRVLVNLVNLIDHRRNPAVKLLIFQSFREFQNYTMAGRIFPKRLAKADGFLKIFLQEIF</sequence>
<dbReference type="EMBL" id="MU001832">
    <property type="protein sequence ID" value="KAF2796379.1"/>
    <property type="molecule type" value="Genomic_DNA"/>
</dbReference>
<protein>
    <submittedName>
        <fullName evidence="1">Uncharacterized protein</fullName>
    </submittedName>
</protein>
<dbReference type="OrthoDB" id="6105938at2759"/>
<evidence type="ECO:0000313" key="1">
    <source>
        <dbReference type="EMBL" id="KAF2796379.1"/>
    </source>
</evidence>
<dbReference type="PANTHER" id="PTHR38846">
    <property type="entry name" value="C3H1-TYPE DOMAIN-CONTAINING PROTEIN"/>
    <property type="match status" value="1"/>
</dbReference>
<gene>
    <name evidence="1" type="ORF">K505DRAFT_300303</name>
</gene>
<keyword evidence="2" id="KW-1185">Reference proteome</keyword>
<dbReference type="PANTHER" id="PTHR38846:SF1">
    <property type="entry name" value="C3H1-TYPE DOMAIN-CONTAINING PROTEIN"/>
    <property type="match status" value="1"/>
</dbReference>
<evidence type="ECO:0000313" key="2">
    <source>
        <dbReference type="Proteomes" id="UP000799757"/>
    </source>
</evidence>
<accession>A0A6A6XIV9</accession>
<dbReference type="AlphaFoldDB" id="A0A6A6XIV9"/>
<proteinExistence type="predicted"/>
<dbReference type="Proteomes" id="UP000799757">
    <property type="component" value="Unassembled WGS sequence"/>
</dbReference>
<reference evidence="1" key="1">
    <citation type="journal article" date="2020" name="Stud. Mycol.">
        <title>101 Dothideomycetes genomes: a test case for predicting lifestyles and emergence of pathogens.</title>
        <authorList>
            <person name="Haridas S."/>
            <person name="Albert R."/>
            <person name="Binder M."/>
            <person name="Bloem J."/>
            <person name="Labutti K."/>
            <person name="Salamov A."/>
            <person name="Andreopoulos B."/>
            <person name="Baker S."/>
            <person name="Barry K."/>
            <person name="Bills G."/>
            <person name="Bluhm B."/>
            <person name="Cannon C."/>
            <person name="Castanera R."/>
            <person name="Culley D."/>
            <person name="Daum C."/>
            <person name="Ezra D."/>
            <person name="Gonzalez J."/>
            <person name="Henrissat B."/>
            <person name="Kuo A."/>
            <person name="Liang C."/>
            <person name="Lipzen A."/>
            <person name="Lutzoni F."/>
            <person name="Magnuson J."/>
            <person name="Mondo S."/>
            <person name="Nolan M."/>
            <person name="Ohm R."/>
            <person name="Pangilinan J."/>
            <person name="Park H.-J."/>
            <person name="Ramirez L."/>
            <person name="Alfaro M."/>
            <person name="Sun H."/>
            <person name="Tritt A."/>
            <person name="Yoshinaga Y."/>
            <person name="Zwiers L.-H."/>
            <person name="Turgeon B."/>
            <person name="Goodwin S."/>
            <person name="Spatafora J."/>
            <person name="Crous P."/>
            <person name="Grigoriev I."/>
        </authorList>
    </citation>
    <scope>NUCLEOTIDE SEQUENCE</scope>
    <source>
        <strain evidence="1">CBS 109.77</strain>
    </source>
</reference>
<organism evidence="1 2">
    <name type="scientific">Melanomma pulvis-pyrius CBS 109.77</name>
    <dbReference type="NCBI Taxonomy" id="1314802"/>
    <lineage>
        <taxon>Eukaryota</taxon>
        <taxon>Fungi</taxon>
        <taxon>Dikarya</taxon>
        <taxon>Ascomycota</taxon>
        <taxon>Pezizomycotina</taxon>
        <taxon>Dothideomycetes</taxon>
        <taxon>Pleosporomycetidae</taxon>
        <taxon>Pleosporales</taxon>
        <taxon>Melanommataceae</taxon>
        <taxon>Melanomma</taxon>
    </lineage>
</organism>
<name>A0A6A6XIV9_9PLEO</name>